<feature type="transmembrane region" description="Helical" evidence="1">
    <location>
        <begin position="124"/>
        <end position="147"/>
    </location>
</feature>
<feature type="transmembrane region" description="Helical" evidence="1">
    <location>
        <begin position="89"/>
        <end position="112"/>
    </location>
</feature>
<protein>
    <submittedName>
        <fullName evidence="2">DUF2919 domain-containing protein</fullName>
    </submittedName>
</protein>
<dbReference type="Pfam" id="PF11143">
    <property type="entry name" value="DUF2919"/>
    <property type="match status" value="1"/>
</dbReference>
<accession>A0ABX1QZU2</accession>
<evidence type="ECO:0000256" key="1">
    <source>
        <dbReference type="SAM" id="Phobius"/>
    </source>
</evidence>
<keyword evidence="1" id="KW-0472">Membrane</keyword>
<evidence type="ECO:0000313" key="2">
    <source>
        <dbReference type="EMBL" id="NMH58543.1"/>
    </source>
</evidence>
<organism evidence="2 3">
    <name type="scientific">Alteromonas ponticola</name>
    <dbReference type="NCBI Taxonomy" id="2720613"/>
    <lineage>
        <taxon>Bacteria</taxon>
        <taxon>Pseudomonadati</taxon>
        <taxon>Pseudomonadota</taxon>
        <taxon>Gammaproteobacteria</taxon>
        <taxon>Alteromonadales</taxon>
        <taxon>Alteromonadaceae</taxon>
        <taxon>Alteromonas/Salinimonas group</taxon>
        <taxon>Alteromonas</taxon>
    </lineage>
</organism>
<keyword evidence="1" id="KW-0812">Transmembrane</keyword>
<keyword evidence="3" id="KW-1185">Reference proteome</keyword>
<comment type="caution">
    <text evidence="2">The sequence shown here is derived from an EMBL/GenBank/DDBJ whole genome shotgun (WGS) entry which is preliminary data.</text>
</comment>
<dbReference type="Proteomes" id="UP000709336">
    <property type="component" value="Unassembled WGS sequence"/>
</dbReference>
<feature type="transmembrane region" description="Helical" evidence="1">
    <location>
        <begin position="20"/>
        <end position="38"/>
    </location>
</feature>
<evidence type="ECO:0000313" key="3">
    <source>
        <dbReference type="Proteomes" id="UP000709336"/>
    </source>
</evidence>
<reference evidence="2 3" key="1">
    <citation type="submission" date="2020-03" db="EMBL/GenBank/DDBJ databases">
        <title>Alteromonas ponticola sp. nov., isolated from seawater.</title>
        <authorList>
            <person name="Yoon J.-H."/>
            <person name="Kim Y.-O."/>
        </authorList>
    </citation>
    <scope>NUCLEOTIDE SEQUENCE [LARGE SCALE GENOMIC DNA]</scope>
    <source>
        <strain evidence="2 3">MYP5</strain>
    </source>
</reference>
<dbReference type="RefSeq" id="WP_169209110.1">
    <property type="nucleotide sequence ID" value="NZ_JAATNW010000001.1"/>
</dbReference>
<keyword evidence="1" id="KW-1133">Transmembrane helix</keyword>
<sequence length="158" mass="18357">MLLPLHCYDEAGVIKPPRWFYWLLLCVCADWIVLVFALTIREHTTLLLQLFYPNRQLLVVQLIVTIPFIITLLLLGNRSRLWKKGRVKWPRTILPLLLSGIVLSLASTLWQLSDRNWEFALLQAIRLVLNLLLGVLVLRSLHIGLMLSDWRKINPKTG</sequence>
<proteinExistence type="predicted"/>
<dbReference type="InterPro" id="IPR021318">
    <property type="entry name" value="DUF2919"/>
</dbReference>
<feature type="transmembrane region" description="Helical" evidence="1">
    <location>
        <begin position="58"/>
        <end position="77"/>
    </location>
</feature>
<dbReference type="EMBL" id="JAATNW010000001">
    <property type="protein sequence ID" value="NMH58543.1"/>
    <property type="molecule type" value="Genomic_DNA"/>
</dbReference>
<name>A0ABX1QZU2_9ALTE</name>
<gene>
    <name evidence="2" type="ORF">HCJ96_00705</name>
</gene>